<evidence type="ECO:0000313" key="1">
    <source>
        <dbReference type="EMBL" id="KAJ0047250.1"/>
    </source>
</evidence>
<evidence type="ECO:0000313" key="2">
    <source>
        <dbReference type="Proteomes" id="UP001163603"/>
    </source>
</evidence>
<keyword evidence="2" id="KW-1185">Reference proteome</keyword>
<comment type="caution">
    <text evidence="1">The sequence shown here is derived from an EMBL/GenBank/DDBJ whole genome shotgun (WGS) entry which is preliminary data.</text>
</comment>
<name>A0ACC0Z7U4_9ROSI</name>
<gene>
    <name evidence="1" type="ORF">Pint_05201</name>
</gene>
<proteinExistence type="predicted"/>
<protein>
    <submittedName>
        <fullName evidence="1">Uncharacterized protein</fullName>
    </submittedName>
</protein>
<sequence length="24" mass="2747">MLIFSSAKTDKSMLGVFRFLVMQP</sequence>
<accession>A0ACC0Z7U4</accession>
<dbReference type="Proteomes" id="UP001163603">
    <property type="component" value="Chromosome 3"/>
</dbReference>
<reference evidence="2" key="1">
    <citation type="journal article" date="2023" name="G3 (Bethesda)">
        <title>Genome assembly and association tests identify interacting loci associated with vigor, precocity, and sex in interspecific pistachio rootstocks.</title>
        <authorList>
            <person name="Palmer W."/>
            <person name="Jacygrad E."/>
            <person name="Sagayaradj S."/>
            <person name="Cavanaugh K."/>
            <person name="Han R."/>
            <person name="Bertier L."/>
            <person name="Beede B."/>
            <person name="Kafkas S."/>
            <person name="Golino D."/>
            <person name="Preece J."/>
            <person name="Michelmore R."/>
        </authorList>
    </citation>
    <scope>NUCLEOTIDE SEQUENCE [LARGE SCALE GENOMIC DNA]</scope>
</reference>
<dbReference type="EMBL" id="CM047738">
    <property type="protein sequence ID" value="KAJ0047250.1"/>
    <property type="molecule type" value="Genomic_DNA"/>
</dbReference>
<organism evidence="1 2">
    <name type="scientific">Pistacia integerrima</name>
    <dbReference type="NCBI Taxonomy" id="434235"/>
    <lineage>
        <taxon>Eukaryota</taxon>
        <taxon>Viridiplantae</taxon>
        <taxon>Streptophyta</taxon>
        <taxon>Embryophyta</taxon>
        <taxon>Tracheophyta</taxon>
        <taxon>Spermatophyta</taxon>
        <taxon>Magnoliopsida</taxon>
        <taxon>eudicotyledons</taxon>
        <taxon>Gunneridae</taxon>
        <taxon>Pentapetalae</taxon>
        <taxon>rosids</taxon>
        <taxon>malvids</taxon>
        <taxon>Sapindales</taxon>
        <taxon>Anacardiaceae</taxon>
        <taxon>Pistacia</taxon>
    </lineage>
</organism>